<dbReference type="EMBL" id="LGFD01000004">
    <property type="protein sequence ID" value="KUK18381.1"/>
    <property type="molecule type" value="Genomic_DNA"/>
</dbReference>
<name>A0A117L234_9EURY</name>
<feature type="transmembrane region" description="Helical" evidence="1">
    <location>
        <begin position="60"/>
        <end position="79"/>
    </location>
</feature>
<feature type="transmembrane region" description="Helical" evidence="1">
    <location>
        <begin position="31"/>
        <end position="48"/>
    </location>
</feature>
<gene>
    <name evidence="2" type="ORF">XD54_0295</name>
</gene>
<dbReference type="AlphaFoldDB" id="A0A117L234"/>
<dbReference type="RefSeq" id="WP_015848642.1">
    <property type="nucleotide sequence ID" value="NZ_LGFD01000004.1"/>
</dbReference>
<dbReference type="GeneID" id="8095332"/>
<evidence type="ECO:0000313" key="3">
    <source>
        <dbReference type="Proteomes" id="UP000053911"/>
    </source>
</evidence>
<comment type="caution">
    <text evidence="2">The sequence shown here is derived from an EMBL/GenBank/DDBJ whole genome shotgun (WGS) entry which is preliminary data.</text>
</comment>
<organism evidence="2 3">
    <name type="scientific">Thermococcus sibiricus</name>
    <dbReference type="NCBI Taxonomy" id="172049"/>
    <lineage>
        <taxon>Archaea</taxon>
        <taxon>Methanobacteriati</taxon>
        <taxon>Methanobacteriota</taxon>
        <taxon>Thermococci</taxon>
        <taxon>Thermococcales</taxon>
        <taxon>Thermococcaceae</taxon>
        <taxon>Thermococcus</taxon>
    </lineage>
</organism>
<accession>A0A117L234</accession>
<keyword evidence="1" id="KW-0812">Transmembrane</keyword>
<keyword evidence="1" id="KW-0472">Membrane</keyword>
<protein>
    <submittedName>
        <fullName evidence="2">Uncharacterized protein</fullName>
    </submittedName>
</protein>
<sequence>MKLAAYLLFLQSLFLLYYSSGAENIERYMLLAFALLNFLLAWGIFRGQKRAVKIAVIYKGLDFFFAILMLMAGSLPQALNAGIDLLVLHDLIGLFGQKEKEESKEEIETSHNV</sequence>
<evidence type="ECO:0000256" key="1">
    <source>
        <dbReference type="SAM" id="Phobius"/>
    </source>
</evidence>
<dbReference type="Proteomes" id="UP000053911">
    <property type="component" value="Unassembled WGS sequence"/>
</dbReference>
<proteinExistence type="predicted"/>
<reference evidence="3" key="1">
    <citation type="journal article" date="2015" name="MBio">
        <title>Genome-Resolved Metagenomic Analysis Reveals Roles for Candidate Phyla and Other Microbial Community Members in Biogeochemical Transformations in Oil Reservoirs.</title>
        <authorList>
            <person name="Hu P."/>
            <person name="Tom L."/>
            <person name="Singh A."/>
            <person name="Thomas B.C."/>
            <person name="Baker B.J."/>
            <person name="Piceno Y.M."/>
            <person name="Andersen G.L."/>
            <person name="Banfield J.F."/>
        </authorList>
    </citation>
    <scope>NUCLEOTIDE SEQUENCE [LARGE SCALE GENOMIC DNA]</scope>
</reference>
<evidence type="ECO:0000313" key="2">
    <source>
        <dbReference type="EMBL" id="KUK18381.1"/>
    </source>
</evidence>
<dbReference type="OMA" id="NIERYML"/>
<keyword evidence="1" id="KW-1133">Transmembrane helix</keyword>